<proteinExistence type="predicted"/>
<dbReference type="Gene3D" id="3.40.50.880">
    <property type="match status" value="1"/>
</dbReference>
<dbReference type="SUPFAM" id="SSF52317">
    <property type="entry name" value="Class I glutamine amidotransferase-like"/>
    <property type="match status" value="1"/>
</dbReference>
<dbReference type="Pfam" id="PF08532">
    <property type="entry name" value="Glyco_hydro_42M"/>
    <property type="match status" value="1"/>
</dbReference>
<dbReference type="InterPro" id="IPR029062">
    <property type="entry name" value="Class_I_gatase-like"/>
</dbReference>
<reference evidence="2" key="1">
    <citation type="submission" date="2023-06" db="EMBL/GenBank/DDBJ databases">
        <title>Draft Genome Sequences of Representative Paenibacillus Polymyxa, Bacillus cereus, Fictibacillus sp., and Brevibacillus agri Strains Isolated from Amazonian Dark Earth.</title>
        <authorList>
            <person name="Pellegrinetti T.A."/>
            <person name="Cunha I.C.M."/>
            <person name="Chaves M.G."/>
            <person name="Freitas A.S."/>
            <person name="Silva A.V.R."/>
            <person name="Tsai S.M."/>
            <person name="Mendes L.W."/>
        </authorList>
    </citation>
    <scope>NUCLEOTIDE SEQUENCE</scope>
    <source>
        <strain evidence="2">CENA-BCM004</strain>
    </source>
</reference>
<feature type="domain" description="Beta-galactosidase trimerisation" evidence="1">
    <location>
        <begin position="360"/>
        <end position="572"/>
    </location>
</feature>
<name>A0ABT8E924_9BACL</name>
<gene>
    <name evidence="2" type="ORF">QYF49_15570</name>
</gene>
<dbReference type="Gene3D" id="3.20.20.80">
    <property type="entry name" value="Glycosidases"/>
    <property type="match status" value="1"/>
</dbReference>
<dbReference type="RefSeq" id="WP_290400535.1">
    <property type="nucleotide sequence ID" value="NZ_JAUHLN010000003.1"/>
</dbReference>
<evidence type="ECO:0000313" key="3">
    <source>
        <dbReference type="Proteomes" id="UP001168694"/>
    </source>
</evidence>
<keyword evidence="3" id="KW-1185">Reference proteome</keyword>
<accession>A0ABT8E924</accession>
<comment type="caution">
    <text evidence="2">The sequence shown here is derived from an EMBL/GenBank/DDBJ whole genome shotgun (WGS) entry which is preliminary data.</text>
</comment>
<dbReference type="Proteomes" id="UP001168694">
    <property type="component" value="Unassembled WGS sequence"/>
</dbReference>
<evidence type="ECO:0000313" key="2">
    <source>
        <dbReference type="EMBL" id="MDN4074403.1"/>
    </source>
</evidence>
<evidence type="ECO:0000259" key="1">
    <source>
        <dbReference type="Pfam" id="PF08532"/>
    </source>
</evidence>
<dbReference type="InterPro" id="IPR013738">
    <property type="entry name" value="Beta_galactosidase_Trimer"/>
</dbReference>
<protein>
    <submittedName>
        <fullName evidence="2">Beta-galactosidase trimerization domain-containing protein</fullName>
    </submittedName>
</protein>
<dbReference type="EMBL" id="JAUHLN010000003">
    <property type="protein sequence ID" value="MDN4074403.1"/>
    <property type="molecule type" value="Genomic_DNA"/>
</dbReference>
<dbReference type="CDD" id="cd03143">
    <property type="entry name" value="A4_beta-galactosidase_middle_domain"/>
    <property type="match status" value="1"/>
</dbReference>
<sequence>MKTLTWKQKPLRIVDFIPPGPEVYERLDLQEQFRIRKSLGFNCEHVEVHDIAEGESGITYYPSDCAVEVRKNILEQIEAEYENLEINPIVYFNVHWLSSSLAVHHPDYQQVFPDGQPIPSAYGSGTYSCINSPFRQYALQVIRNLAAYKIKGIFLDGPFFRIEGCYCQSCKHDFQTAFHYELPVWEKAGPQERKDLFRFKRESIALFMKEANELLKSKKTDAMIYMNSPQLVPTIYCSRDNRLTVKHQDMLLAEGGFLGDDLRQVPIWKPAATAQLLETQSEGKPYCVAIAGRHAPWSRYLLSAAETWLTHAMAVSHGANTWYGVYNDNNIDARMETVKEINAFLEENENRFTDTTSMATVALMWSYDTANFYQSSSEETDFTAGQDQLRDPDKSDARGSFMGWYDVLSRSRIPFDIVDNTSITDGSFAKYELVILPNVSVMSEEEADHFKSYVNRGGKIIGTFDTSLYQEDGMKRDQPLLAEVFGITLHTIRHCEYDHIECDPHHPMLTSVDQQLIPAARLGTEVTAKKGSESVMFYREKQNSRYCDLPQKTSYPYIVKSSYGLGESIYFAGNVGKFYESYAIPEYRRIMVNAVSSLVEIPFNISTAQQTESLHVSLRKQGENRVLVHVVNYTASMTRPINEVMPLTNLTINIQLPKEVHSVSFLRNKKTGAFVQHGGRVTIQLPEIKEYEVVDICLTSS</sequence>
<organism evidence="2 3">
    <name type="scientific">Fictibacillus terranigra</name>
    <dbReference type="NCBI Taxonomy" id="3058424"/>
    <lineage>
        <taxon>Bacteria</taxon>
        <taxon>Bacillati</taxon>
        <taxon>Bacillota</taxon>
        <taxon>Bacilli</taxon>
        <taxon>Bacillales</taxon>
        <taxon>Fictibacillaceae</taxon>
        <taxon>Fictibacillus</taxon>
    </lineage>
</organism>